<dbReference type="AlphaFoldDB" id="A0A445E295"/>
<dbReference type="STRING" id="3818.A0A445E295"/>
<evidence type="ECO:0000313" key="7">
    <source>
        <dbReference type="Proteomes" id="UP000289738"/>
    </source>
</evidence>
<dbReference type="GO" id="GO:0015267">
    <property type="term" value="F:channel activity"/>
    <property type="evidence" value="ECO:0007669"/>
    <property type="project" value="InterPro"/>
</dbReference>
<evidence type="ECO:0000256" key="4">
    <source>
        <dbReference type="ARBA" id="ARBA00023136"/>
    </source>
</evidence>
<keyword evidence="7" id="KW-1185">Reference proteome</keyword>
<dbReference type="EMBL" id="SDMP01000003">
    <property type="protein sequence ID" value="RYR69539.1"/>
    <property type="molecule type" value="Genomic_DNA"/>
</dbReference>
<evidence type="ECO:0000256" key="5">
    <source>
        <dbReference type="SAM" id="Phobius"/>
    </source>
</evidence>
<evidence type="ECO:0000256" key="1">
    <source>
        <dbReference type="ARBA" id="ARBA00004141"/>
    </source>
</evidence>
<proteinExistence type="predicted"/>
<sequence>MSTPTDPGGWRSCAACRFCFSSSLGRRSPLLSIRFAIFLVHLATVPIAGTVINPARSLGAAIIFNREHTWNDQIFDFLGWAFHWSCSCCRVPPDSHSILILFMLLLH</sequence>
<evidence type="ECO:0008006" key="8">
    <source>
        <dbReference type="Google" id="ProtNLM"/>
    </source>
</evidence>
<reference evidence="6 7" key="1">
    <citation type="submission" date="2019-01" db="EMBL/GenBank/DDBJ databases">
        <title>Sequencing of cultivated peanut Arachis hypogaea provides insights into genome evolution and oil improvement.</title>
        <authorList>
            <person name="Chen X."/>
        </authorList>
    </citation>
    <scope>NUCLEOTIDE SEQUENCE [LARGE SCALE GENOMIC DNA]</scope>
    <source>
        <strain evidence="7">cv. Fuhuasheng</strain>
        <tissue evidence="6">Leaves</tissue>
    </source>
</reference>
<dbReference type="Pfam" id="PF00230">
    <property type="entry name" value="MIP"/>
    <property type="match status" value="1"/>
</dbReference>
<dbReference type="GO" id="GO:0016020">
    <property type="term" value="C:membrane"/>
    <property type="evidence" value="ECO:0007669"/>
    <property type="project" value="UniProtKB-SubCell"/>
</dbReference>
<accession>A0A445E295</accession>
<organism evidence="6 7">
    <name type="scientific">Arachis hypogaea</name>
    <name type="common">Peanut</name>
    <dbReference type="NCBI Taxonomy" id="3818"/>
    <lineage>
        <taxon>Eukaryota</taxon>
        <taxon>Viridiplantae</taxon>
        <taxon>Streptophyta</taxon>
        <taxon>Embryophyta</taxon>
        <taxon>Tracheophyta</taxon>
        <taxon>Spermatophyta</taxon>
        <taxon>Magnoliopsida</taxon>
        <taxon>eudicotyledons</taxon>
        <taxon>Gunneridae</taxon>
        <taxon>Pentapetalae</taxon>
        <taxon>rosids</taxon>
        <taxon>fabids</taxon>
        <taxon>Fabales</taxon>
        <taxon>Fabaceae</taxon>
        <taxon>Papilionoideae</taxon>
        <taxon>50 kb inversion clade</taxon>
        <taxon>dalbergioids sensu lato</taxon>
        <taxon>Dalbergieae</taxon>
        <taxon>Pterocarpus clade</taxon>
        <taxon>Arachis</taxon>
    </lineage>
</organism>
<dbReference type="SUPFAM" id="SSF81338">
    <property type="entry name" value="Aquaporin-like"/>
    <property type="match status" value="1"/>
</dbReference>
<dbReference type="Gene3D" id="1.20.1080.10">
    <property type="entry name" value="Glycerol uptake facilitator protein"/>
    <property type="match status" value="1"/>
</dbReference>
<keyword evidence="4 5" id="KW-0472">Membrane</keyword>
<comment type="caution">
    <text evidence="6">The sequence shown here is derived from an EMBL/GenBank/DDBJ whole genome shotgun (WGS) entry which is preliminary data.</text>
</comment>
<dbReference type="InterPro" id="IPR023271">
    <property type="entry name" value="Aquaporin-like"/>
</dbReference>
<dbReference type="Proteomes" id="UP000289738">
    <property type="component" value="Chromosome A03"/>
</dbReference>
<dbReference type="InterPro" id="IPR034294">
    <property type="entry name" value="Aquaporin_transptr"/>
</dbReference>
<keyword evidence="2 5" id="KW-0812">Transmembrane</keyword>
<protein>
    <recommendedName>
        <fullName evidence="8">Aquaporin</fullName>
    </recommendedName>
</protein>
<keyword evidence="3 5" id="KW-1133">Transmembrane helix</keyword>
<evidence type="ECO:0000256" key="2">
    <source>
        <dbReference type="ARBA" id="ARBA00022692"/>
    </source>
</evidence>
<evidence type="ECO:0000256" key="3">
    <source>
        <dbReference type="ARBA" id="ARBA00022989"/>
    </source>
</evidence>
<comment type="subcellular location">
    <subcellularLocation>
        <location evidence="1">Membrane</location>
        <topology evidence="1">Multi-pass membrane protein</topology>
    </subcellularLocation>
</comment>
<feature type="transmembrane region" description="Helical" evidence="5">
    <location>
        <begin position="31"/>
        <end position="52"/>
    </location>
</feature>
<gene>
    <name evidence="6" type="ORF">Ahy_A03g016095</name>
</gene>
<name>A0A445E295_ARAHY</name>
<dbReference type="PANTHER" id="PTHR45687">
    <property type="entry name" value="AQUAPORIN OR AQUAGLYCEROPORIN RELATED"/>
    <property type="match status" value="1"/>
</dbReference>
<dbReference type="InterPro" id="IPR000425">
    <property type="entry name" value="MIP"/>
</dbReference>
<evidence type="ECO:0000313" key="6">
    <source>
        <dbReference type="EMBL" id="RYR69539.1"/>
    </source>
</evidence>